<protein>
    <submittedName>
        <fullName evidence="1">Uncharacterized protein</fullName>
    </submittedName>
</protein>
<dbReference type="HOGENOM" id="CLU_1932229_0_0_1"/>
<sequence>YFSCGVSSFSFRLCNIWGNSFFTDNLFLISSDFLIYIGIHHFWKLRCWFLNLLDSCVRRRSQSLHLCVFRNNKICVLRNNWICVFQINRIFNIWKIGYPGRLRDCWWTKFFFRNFILDFRNYLFNLRFIIT</sequence>
<name>H2XS42_CIOIN</name>
<dbReference type="EMBL" id="EAAA01001296">
    <property type="status" value="NOT_ANNOTATED_CDS"/>
    <property type="molecule type" value="Genomic_DNA"/>
</dbReference>
<keyword evidence="2" id="KW-1185">Reference proteome</keyword>
<dbReference type="InParanoid" id="H2XS42"/>
<reference evidence="1" key="3">
    <citation type="submission" date="2025-08" db="UniProtKB">
        <authorList>
            <consortium name="Ensembl"/>
        </authorList>
    </citation>
    <scope>IDENTIFICATION</scope>
</reference>
<proteinExistence type="predicted"/>
<organism evidence="1 2">
    <name type="scientific">Ciona intestinalis</name>
    <name type="common">Transparent sea squirt</name>
    <name type="synonym">Ascidia intestinalis</name>
    <dbReference type="NCBI Taxonomy" id="7719"/>
    <lineage>
        <taxon>Eukaryota</taxon>
        <taxon>Metazoa</taxon>
        <taxon>Chordata</taxon>
        <taxon>Tunicata</taxon>
        <taxon>Ascidiacea</taxon>
        <taxon>Phlebobranchia</taxon>
        <taxon>Cionidae</taxon>
        <taxon>Ciona</taxon>
    </lineage>
</organism>
<reference evidence="1" key="2">
    <citation type="journal article" date="2008" name="Genome Biol.">
        <title>Improved genome assembly and evidence-based global gene model set for the chordate Ciona intestinalis: new insight into intron and operon populations.</title>
        <authorList>
            <person name="Satou Y."/>
            <person name="Mineta K."/>
            <person name="Ogasawara M."/>
            <person name="Sasakura Y."/>
            <person name="Shoguchi E."/>
            <person name="Ueno K."/>
            <person name="Yamada L."/>
            <person name="Matsumoto J."/>
            <person name="Wasserscheid J."/>
            <person name="Dewar K."/>
            <person name="Wiley G.B."/>
            <person name="Macmil S.L."/>
            <person name="Roe B.A."/>
            <person name="Zeller R.W."/>
            <person name="Hastings K.E."/>
            <person name="Lemaire P."/>
            <person name="Lindquist E."/>
            <person name="Endo T."/>
            <person name="Hotta K."/>
            <person name="Inaba K."/>
        </authorList>
    </citation>
    <scope>NUCLEOTIDE SEQUENCE [LARGE SCALE GENOMIC DNA]</scope>
    <source>
        <strain evidence="1">wild type</strain>
    </source>
</reference>
<dbReference type="Ensembl" id="ENSCINT00000034439.1">
    <property type="protein sequence ID" value="ENSCINP00000032476.1"/>
    <property type="gene ID" value="ENSCING00000021504.1"/>
</dbReference>
<reference evidence="1" key="4">
    <citation type="submission" date="2025-09" db="UniProtKB">
        <authorList>
            <consortium name="Ensembl"/>
        </authorList>
    </citation>
    <scope>IDENTIFICATION</scope>
</reference>
<reference evidence="2" key="1">
    <citation type="journal article" date="2002" name="Science">
        <title>The draft genome of Ciona intestinalis: insights into chordate and vertebrate origins.</title>
        <authorList>
            <person name="Dehal P."/>
            <person name="Satou Y."/>
            <person name="Campbell R.K."/>
            <person name="Chapman J."/>
            <person name="Degnan B."/>
            <person name="De Tomaso A."/>
            <person name="Davidson B."/>
            <person name="Di Gregorio A."/>
            <person name="Gelpke M."/>
            <person name="Goodstein D.M."/>
            <person name="Harafuji N."/>
            <person name="Hastings K.E."/>
            <person name="Ho I."/>
            <person name="Hotta K."/>
            <person name="Huang W."/>
            <person name="Kawashima T."/>
            <person name="Lemaire P."/>
            <person name="Martinez D."/>
            <person name="Meinertzhagen I.A."/>
            <person name="Necula S."/>
            <person name="Nonaka M."/>
            <person name="Putnam N."/>
            <person name="Rash S."/>
            <person name="Saiga H."/>
            <person name="Satake M."/>
            <person name="Terry A."/>
            <person name="Yamada L."/>
            <person name="Wang H.G."/>
            <person name="Awazu S."/>
            <person name="Azumi K."/>
            <person name="Boore J."/>
            <person name="Branno M."/>
            <person name="Chin-Bow S."/>
            <person name="DeSantis R."/>
            <person name="Doyle S."/>
            <person name="Francino P."/>
            <person name="Keys D.N."/>
            <person name="Haga S."/>
            <person name="Hayashi H."/>
            <person name="Hino K."/>
            <person name="Imai K.S."/>
            <person name="Inaba K."/>
            <person name="Kano S."/>
            <person name="Kobayashi K."/>
            <person name="Kobayashi M."/>
            <person name="Lee B.I."/>
            <person name="Makabe K.W."/>
            <person name="Manohar C."/>
            <person name="Matassi G."/>
            <person name="Medina M."/>
            <person name="Mochizuki Y."/>
            <person name="Mount S."/>
            <person name="Morishita T."/>
            <person name="Miura S."/>
            <person name="Nakayama A."/>
            <person name="Nishizaka S."/>
            <person name="Nomoto H."/>
            <person name="Ohta F."/>
            <person name="Oishi K."/>
            <person name="Rigoutsos I."/>
            <person name="Sano M."/>
            <person name="Sasaki A."/>
            <person name="Sasakura Y."/>
            <person name="Shoguchi E."/>
            <person name="Shin-i T."/>
            <person name="Spagnuolo A."/>
            <person name="Stainier D."/>
            <person name="Suzuki M.M."/>
            <person name="Tassy O."/>
            <person name="Takatori N."/>
            <person name="Tokuoka M."/>
            <person name="Yagi K."/>
            <person name="Yoshizaki F."/>
            <person name="Wada S."/>
            <person name="Zhang C."/>
            <person name="Hyatt P.D."/>
            <person name="Larimer F."/>
            <person name="Detter C."/>
            <person name="Doggett N."/>
            <person name="Glavina T."/>
            <person name="Hawkins T."/>
            <person name="Richardson P."/>
            <person name="Lucas S."/>
            <person name="Kohara Y."/>
            <person name="Levine M."/>
            <person name="Satoh N."/>
            <person name="Rokhsar D.S."/>
        </authorList>
    </citation>
    <scope>NUCLEOTIDE SEQUENCE [LARGE SCALE GENOMIC DNA]</scope>
</reference>
<accession>H2XS42</accession>
<dbReference type="AlphaFoldDB" id="H2XS42"/>
<dbReference type="Proteomes" id="UP000008144">
    <property type="component" value="Chromosome 14"/>
</dbReference>
<evidence type="ECO:0000313" key="2">
    <source>
        <dbReference type="Proteomes" id="UP000008144"/>
    </source>
</evidence>
<evidence type="ECO:0000313" key="1">
    <source>
        <dbReference type="Ensembl" id="ENSCINP00000032476.1"/>
    </source>
</evidence>